<accession>A0A914I103</accession>
<dbReference type="AlphaFoldDB" id="A0A914I103"/>
<evidence type="ECO:0000313" key="2">
    <source>
        <dbReference type="WBParaSite" id="Gr19_v10_g6494.t1"/>
    </source>
</evidence>
<reference evidence="2" key="1">
    <citation type="submission" date="2022-11" db="UniProtKB">
        <authorList>
            <consortium name="WormBaseParasite"/>
        </authorList>
    </citation>
    <scope>IDENTIFICATION</scope>
</reference>
<proteinExistence type="predicted"/>
<protein>
    <submittedName>
        <fullName evidence="2">Uncharacterized protein</fullName>
    </submittedName>
</protein>
<organism evidence="1 2">
    <name type="scientific">Globodera rostochiensis</name>
    <name type="common">Golden nematode worm</name>
    <name type="synonym">Heterodera rostochiensis</name>
    <dbReference type="NCBI Taxonomy" id="31243"/>
    <lineage>
        <taxon>Eukaryota</taxon>
        <taxon>Metazoa</taxon>
        <taxon>Ecdysozoa</taxon>
        <taxon>Nematoda</taxon>
        <taxon>Chromadorea</taxon>
        <taxon>Rhabditida</taxon>
        <taxon>Tylenchina</taxon>
        <taxon>Tylenchomorpha</taxon>
        <taxon>Tylenchoidea</taxon>
        <taxon>Heteroderidae</taxon>
        <taxon>Heteroderinae</taxon>
        <taxon>Globodera</taxon>
    </lineage>
</organism>
<keyword evidence="1" id="KW-1185">Reference proteome</keyword>
<dbReference type="Proteomes" id="UP000887572">
    <property type="component" value="Unplaced"/>
</dbReference>
<dbReference type="WBParaSite" id="Gr19_v10_g6494.t1">
    <property type="protein sequence ID" value="Gr19_v10_g6494.t1"/>
    <property type="gene ID" value="Gr19_v10_g6494"/>
</dbReference>
<evidence type="ECO:0000313" key="1">
    <source>
        <dbReference type="Proteomes" id="UP000887572"/>
    </source>
</evidence>
<sequence>MRGTPEQRADNKMPWGGECASFPRRGGRFAHKKQQQLDGWLRGEQRSVETAKQKQIGATIVVATHCQNDLLE</sequence>
<name>A0A914I103_GLORO</name>